<keyword evidence="6" id="KW-0472">Membrane</keyword>
<keyword evidence="6" id="KW-0812">Transmembrane</keyword>
<reference evidence="9 10" key="1">
    <citation type="submission" date="2021-08" db="EMBL/GenBank/DDBJ databases">
        <title>Rheinheimera aquimaris sp. nov., isolated from seawater of the East Sea in Korea.</title>
        <authorList>
            <person name="Kim K.H."/>
            <person name="Wenting R."/>
            <person name="Kim K.R."/>
            <person name="Jeon C.O."/>
        </authorList>
    </citation>
    <scope>NUCLEOTIDE SEQUENCE [LARGE SCALE GENOMIC DNA]</scope>
    <source>
        <strain evidence="9 10">MA-13</strain>
    </source>
</reference>
<keyword evidence="6" id="KW-0997">Cell inner membrane</keyword>
<gene>
    <name evidence="9" type="primary">rsxG</name>
    <name evidence="6" type="synonym">rnfG</name>
    <name evidence="9" type="ORF">I4W93_003260</name>
</gene>
<feature type="modified residue" description="FMN phosphoryl threonine" evidence="6">
    <location>
        <position position="176"/>
    </location>
</feature>
<evidence type="ECO:0000256" key="3">
    <source>
        <dbReference type="ARBA" id="ARBA00022630"/>
    </source>
</evidence>
<proteinExistence type="inferred from homology"/>
<comment type="subunit">
    <text evidence="6">The complex is composed of six subunits: RnfA, RnfB, RnfC, RnfD, RnfE and RnfG.</text>
</comment>
<keyword evidence="6" id="KW-1003">Cell membrane</keyword>
<comment type="cofactor">
    <cofactor evidence="6">
        <name>FMN</name>
        <dbReference type="ChEBI" id="CHEBI:58210"/>
    </cofactor>
</comment>
<evidence type="ECO:0000313" key="9">
    <source>
        <dbReference type="EMBL" id="MBZ9610611.1"/>
    </source>
</evidence>
<dbReference type="InterPro" id="IPR010209">
    <property type="entry name" value="Ion_transpt_RnfG/RsxG"/>
</dbReference>
<keyword evidence="5 6" id="KW-0249">Electron transport</keyword>
<dbReference type="Pfam" id="PF04205">
    <property type="entry name" value="FMN_bind"/>
    <property type="match status" value="1"/>
</dbReference>
<sequence length="214" mass="22929">MIRAISKNAIALATVAALCVAVLSLVNQQTAPRINEQRLAAKLAILSEVLPNVDVGQALLQDCLQVTDPVLLGRTTAQTLYRWRQDGELSAYIIETTAPDGYSGNIDLIVALTPDGTVLGSRVLAHKETPGLGDKIEARRSSWIFSFSGKVVTANNADKWAVRKDGGDFDQFTGATITPRAVVNAVRNAVLFVQRHPELATQTANCPPAGAEIR</sequence>
<feature type="chain" id="PRO_5045408048" description="Ion-translocating oxidoreductase complex subunit G" evidence="7">
    <location>
        <begin position="32"/>
        <end position="214"/>
    </location>
</feature>
<evidence type="ECO:0000256" key="4">
    <source>
        <dbReference type="ARBA" id="ARBA00022643"/>
    </source>
</evidence>
<dbReference type="InterPro" id="IPR007329">
    <property type="entry name" value="FMN-bd"/>
</dbReference>
<keyword evidence="10" id="KW-1185">Reference proteome</keyword>
<evidence type="ECO:0000256" key="1">
    <source>
        <dbReference type="ARBA" id="ARBA00022448"/>
    </source>
</evidence>
<evidence type="ECO:0000256" key="6">
    <source>
        <dbReference type="HAMAP-Rule" id="MF_00479"/>
    </source>
</evidence>
<comment type="similarity">
    <text evidence="6">Belongs to the RnfG family.</text>
</comment>
<dbReference type="SMART" id="SM00900">
    <property type="entry name" value="FMN_bind"/>
    <property type="match status" value="1"/>
</dbReference>
<dbReference type="Proteomes" id="UP000663814">
    <property type="component" value="Unassembled WGS sequence"/>
</dbReference>
<keyword evidence="7" id="KW-0732">Signal</keyword>
<dbReference type="RefSeq" id="WP_205309863.1">
    <property type="nucleotide sequence ID" value="NZ_JAERPS020000001.1"/>
</dbReference>
<dbReference type="PIRSF" id="PIRSF006091">
    <property type="entry name" value="E_trnsport_RnfG"/>
    <property type="match status" value="1"/>
</dbReference>
<keyword evidence="2 6" id="KW-0597">Phosphoprotein</keyword>
<dbReference type="HAMAP" id="MF_00479">
    <property type="entry name" value="RsxG_RnfG"/>
    <property type="match status" value="1"/>
</dbReference>
<organism evidence="9 10">
    <name type="scientific">Rheinheimera maricola</name>
    <dbReference type="NCBI Taxonomy" id="2793282"/>
    <lineage>
        <taxon>Bacteria</taxon>
        <taxon>Pseudomonadati</taxon>
        <taxon>Pseudomonadota</taxon>
        <taxon>Gammaproteobacteria</taxon>
        <taxon>Chromatiales</taxon>
        <taxon>Chromatiaceae</taxon>
        <taxon>Rheinheimera</taxon>
    </lineage>
</organism>
<name>A0ABS7X5M0_9GAMM</name>
<comment type="caution">
    <text evidence="9">The sequence shown here is derived from an EMBL/GenBank/DDBJ whole genome shotgun (WGS) entry which is preliminary data.</text>
</comment>
<evidence type="ECO:0000313" key="10">
    <source>
        <dbReference type="Proteomes" id="UP000663814"/>
    </source>
</evidence>
<comment type="subcellular location">
    <subcellularLocation>
        <location evidence="6">Cell inner membrane</location>
        <topology evidence="6">Single-pass membrane protein</topology>
    </subcellularLocation>
</comment>
<keyword evidence="3 6" id="KW-0285">Flavoprotein</keyword>
<dbReference type="NCBIfam" id="NF002519">
    <property type="entry name" value="PRK01908.1"/>
    <property type="match status" value="1"/>
</dbReference>
<accession>A0ABS7X5M0</accession>
<dbReference type="PANTHER" id="PTHR36118:SF1">
    <property type="entry name" value="ION-TRANSLOCATING OXIDOREDUCTASE COMPLEX SUBUNIT G"/>
    <property type="match status" value="1"/>
</dbReference>
<keyword evidence="6" id="KW-1133">Transmembrane helix</keyword>
<evidence type="ECO:0000256" key="5">
    <source>
        <dbReference type="ARBA" id="ARBA00022982"/>
    </source>
</evidence>
<dbReference type="NCBIfam" id="TIGR01947">
    <property type="entry name" value="rnfG"/>
    <property type="match status" value="1"/>
</dbReference>
<evidence type="ECO:0000256" key="2">
    <source>
        <dbReference type="ARBA" id="ARBA00022553"/>
    </source>
</evidence>
<protein>
    <recommendedName>
        <fullName evidence="6">Ion-translocating oxidoreductase complex subunit G</fullName>
        <ecNumber evidence="6">7.-.-.-</ecNumber>
    </recommendedName>
    <alternativeName>
        <fullName evidence="6">Rnf electron transport complex subunit G</fullName>
    </alternativeName>
</protein>
<comment type="function">
    <text evidence="6">Part of a membrane-bound complex that couples electron transfer with translocation of ions across the membrane.</text>
</comment>
<dbReference type="PANTHER" id="PTHR36118">
    <property type="entry name" value="ION-TRANSLOCATING OXIDOREDUCTASE COMPLEX SUBUNIT G"/>
    <property type="match status" value="1"/>
</dbReference>
<evidence type="ECO:0000259" key="8">
    <source>
        <dbReference type="SMART" id="SM00900"/>
    </source>
</evidence>
<evidence type="ECO:0000256" key="7">
    <source>
        <dbReference type="SAM" id="SignalP"/>
    </source>
</evidence>
<dbReference type="EC" id="7.-.-.-" evidence="6"/>
<feature type="domain" description="FMN-binding" evidence="8">
    <location>
        <begin position="101"/>
        <end position="193"/>
    </location>
</feature>
<dbReference type="EMBL" id="JAERPS020000001">
    <property type="protein sequence ID" value="MBZ9610611.1"/>
    <property type="molecule type" value="Genomic_DNA"/>
</dbReference>
<feature type="signal peptide" evidence="7">
    <location>
        <begin position="1"/>
        <end position="31"/>
    </location>
</feature>
<keyword evidence="4 6" id="KW-0288">FMN</keyword>
<keyword evidence="1 6" id="KW-0813">Transport</keyword>
<keyword evidence="6" id="KW-1278">Translocase</keyword>